<dbReference type="EMBL" id="MT926389">
    <property type="protein sequence ID" value="QOE76811.1"/>
    <property type="molecule type" value="Viral_cRNA"/>
</dbReference>
<reference evidence="2" key="2">
    <citation type="journal article" name="Viruses">
        <title>Divergent Influenza-Like Viruses of Amphibians and Fish Support an Ancient Evolutionary Association.</title>
        <authorList>
            <person name="Parry R."/>
            <person name="Wille M."/>
            <person name="Turnbull O.M.H."/>
            <person name="Geoghegan J.L."/>
            <person name="Holmes E.C."/>
        </authorList>
    </citation>
    <scope>NUCLEOTIDE SEQUENCE</scope>
    <source>
        <strain evidence="2">SILV/UK</strain>
    </source>
</reference>
<dbReference type="InterPro" id="IPR038372">
    <property type="entry name" value="PA/PA-X_sf"/>
</dbReference>
<evidence type="ECO:0000259" key="1">
    <source>
        <dbReference type="PROSITE" id="PS50835"/>
    </source>
</evidence>
<feature type="domain" description="Ig-like" evidence="1">
    <location>
        <begin position="526"/>
        <end position="622"/>
    </location>
</feature>
<dbReference type="InterPro" id="IPR007110">
    <property type="entry name" value="Ig-like_dom"/>
</dbReference>
<accession>A0A866W054</accession>
<dbReference type="PROSITE" id="PS50835">
    <property type="entry name" value="IG_LIKE"/>
    <property type="match status" value="1"/>
</dbReference>
<gene>
    <name evidence="2" type="primary">PA</name>
</gene>
<proteinExistence type="predicted"/>
<dbReference type="Gene3D" id="3.40.91.90">
    <property type="entry name" value="Influenza RNA-dependent RNA polymerase subunit PA, endonuclease domain"/>
    <property type="match status" value="1"/>
</dbReference>
<sequence>MEDFITKTFQTSVILKAKATMAEFDENPQENMSQLFNICVHLEACFLLSDLNYIDEADEVYTMAEGHGQEGLLRPQYEVIEGMPRSTAWMVQRSLAALGGIECPKYLADMYDYKRKRFLEVGVTKGLAEDYFQRKKTKLGGSMEIAIFSYEQHHSISTEGLIDSDGLGRVLSRLTELQAELSGKNLWHALSGEEEGERTVNFRLSMTYLELRENSLPQNFRTFDELRTYIDNMDTKGSIERGLARMSPNVSITPKKITWGDIVPVGIHTRNPDLKPVPYTAFLLMADGMPMKNISDGSSKRPKDLMKGCLNQHQMLRDCTNPITVIKSDKADENLLWKLYRDGINCIMSEGPALEVPKSLQTKWATGEGLTFSKIPFAEAKGEEDMIQEDFPGPEPRRPSPWVQTEYNLLCSVVPYRALDLPEIGPDVAPIEHVGTRRRNYFTGEVTQCKAASVMMKYVLFNTALMNECCADMSKHKVIPIHTRTTTIKGENFDNMYGFAVKGKSHLRADTDVVSVVTFEFSLTDPRVLREKWEKYTVFNLGRIFVSTASGLKGRDVFLYCRVNGTDKIKMKWGMDARRCVLQATQQMESIIENESSQMGIDMTKRCFVGSVDTPPKEYCVSSGPEGPGKGSFGKILRMIFTKCFLHYVFGNAQLEGFCAESRKILLIIQALKDDKEPIAFDLEGMYTATNECVINNPYVLQSVVWMNDWIEVERQRALTSRGNAFSDEVME</sequence>
<dbReference type="InterPro" id="IPR001009">
    <property type="entry name" value="PA/PA-X"/>
</dbReference>
<name>A0A866W054_9ORTO</name>
<organism evidence="2">
    <name type="scientific">Salamander influenza-like virus</name>
    <dbReference type="NCBI Taxonomy" id="2777034"/>
    <lineage>
        <taxon>Viruses</taxon>
        <taxon>Riboviria</taxon>
        <taxon>Orthornavirae</taxon>
        <taxon>Negarnaviricota</taxon>
        <taxon>Polyploviricotina</taxon>
        <taxon>Insthoviricetes</taxon>
        <taxon>Articulavirales</taxon>
        <taxon>Orthomyxoviridae</taxon>
    </lineage>
</organism>
<reference evidence="2" key="1">
    <citation type="submission" date="2020-08" db="EMBL/GenBank/DDBJ databases">
        <authorList>
            <person name="Parry R.H."/>
            <person name="Wille M."/>
            <person name="Geoghegan J.L."/>
            <person name="Turnbull O.M.H."/>
            <person name="Holmes E.C."/>
        </authorList>
    </citation>
    <scope>NUCLEOTIDE SEQUENCE</scope>
    <source>
        <strain evidence="2">SILV/UK</strain>
    </source>
</reference>
<evidence type="ECO:0000313" key="2">
    <source>
        <dbReference type="EMBL" id="QOE76811.1"/>
    </source>
</evidence>
<dbReference type="Pfam" id="PF00603">
    <property type="entry name" value="Flu_PA"/>
    <property type="match status" value="1"/>
</dbReference>
<protein>
    <submittedName>
        <fullName evidence="2">Polymerase acidic protein</fullName>
    </submittedName>
</protein>
<dbReference type="GO" id="GO:0003723">
    <property type="term" value="F:RNA binding"/>
    <property type="evidence" value="ECO:0007669"/>
    <property type="project" value="InterPro"/>
</dbReference>
<dbReference type="GO" id="GO:0039694">
    <property type="term" value="P:viral RNA genome replication"/>
    <property type="evidence" value="ECO:0007669"/>
    <property type="project" value="InterPro"/>
</dbReference>